<organism evidence="2 3">
    <name type="scientific">Vespula maculifrons</name>
    <name type="common">Eastern yellow jacket</name>
    <name type="synonym">Wasp</name>
    <dbReference type="NCBI Taxonomy" id="7453"/>
    <lineage>
        <taxon>Eukaryota</taxon>
        <taxon>Metazoa</taxon>
        <taxon>Ecdysozoa</taxon>
        <taxon>Arthropoda</taxon>
        <taxon>Hexapoda</taxon>
        <taxon>Insecta</taxon>
        <taxon>Pterygota</taxon>
        <taxon>Neoptera</taxon>
        <taxon>Endopterygota</taxon>
        <taxon>Hymenoptera</taxon>
        <taxon>Apocrita</taxon>
        <taxon>Aculeata</taxon>
        <taxon>Vespoidea</taxon>
        <taxon>Vespidae</taxon>
        <taxon>Vespinae</taxon>
        <taxon>Vespula</taxon>
    </lineage>
</organism>
<name>A0ABD2CDZ9_VESMC</name>
<comment type="caution">
    <text evidence="2">The sequence shown here is derived from an EMBL/GenBank/DDBJ whole genome shotgun (WGS) entry which is preliminary data.</text>
</comment>
<dbReference type="AlphaFoldDB" id="A0ABD2CDZ9"/>
<dbReference type="Proteomes" id="UP001607303">
    <property type="component" value="Unassembled WGS sequence"/>
</dbReference>
<gene>
    <name evidence="2" type="ORF">V1477_008775</name>
</gene>
<feature type="region of interest" description="Disordered" evidence="1">
    <location>
        <begin position="80"/>
        <end position="119"/>
    </location>
</feature>
<sequence>METHLRWSRCFSSSRDQQPESRHLLPVAVTRTKDKLKRSSLVARCSCIHPTRSFLDHVVVRGESRGADLSSFGVHDSKRNYDECRASRAGKRGRGREEEKGSEGGEGRTRRGKRGVSIT</sequence>
<proteinExistence type="predicted"/>
<reference evidence="2 3" key="1">
    <citation type="journal article" date="2024" name="Ann. Entomol. Soc. Am.">
        <title>Genomic analyses of the southern and eastern yellowjacket wasps (Hymenoptera: Vespidae) reveal evolutionary signatures of social life.</title>
        <authorList>
            <person name="Catto M.A."/>
            <person name="Caine P.B."/>
            <person name="Orr S.E."/>
            <person name="Hunt B.G."/>
            <person name="Goodisman M.A.D."/>
        </authorList>
    </citation>
    <scope>NUCLEOTIDE SEQUENCE [LARGE SCALE GENOMIC DNA]</scope>
    <source>
        <strain evidence="2">232</strain>
        <tissue evidence="2">Head and thorax</tissue>
    </source>
</reference>
<dbReference type="EMBL" id="JAYRBN010000056">
    <property type="protein sequence ID" value="KAL2743286.1"/>
    <property type="molecule type" value="Genomic_DNA"/>
</dbReference>
<accession>A0ABD2CDZ9</accession>
<evidence type="ECO:0000313" key="3">
    <source>
        <dbReference type="Proteomes" id="UP001607303"/>
    </source>
</evidence>
<keyword evidence="3" id="KW-1185">Reference proteome</keyword>
<feature type="compositionally biased region" description="Basic and acidic residues" evidence="1">
    <location>
        <begin position="95"/>
        <end position="109"/>
    </location>
</feature>
<evidence type="ECO:0000313" key="2">
    <source>
        <dbReference type="EMBL" id="KAL2743286.1"/>
    </source>
</evidence>
<evidence type="ECO:0000256" key="1">
    <source>
        <dbReference type="SAM" id="MobiDB-lite"/>
    </source>
</evidence>
<feature type="compositionally biased region" description="Basic residues" evidence="1">
    <location>
        <begin position="110"/>
        <end position="119"/>
    </location>
</feature>
<protein>
    <submittedName>
        <fullName evidence="2">Uncharacterized protein</fullName>
    </submittedName>
</protein>